<evidence type="ECO:0000256" key="3">
    <source>
        <dbReference type="ARBA" id="ARBA00022475"/>
    </source>
</evidence>
<dbReference type="GO" id="GO:0005886">
    <property type="term" value="C:plasma membrane"/>
    <property type="evidence" value="ECO:0007669"/>
    <property type="project" value="UniProtKB-SubCell"/>
</dbReference>
<dbReference type="Proteomes" id="UP000295096">
    <property type="component" value="Unassembled WGS sequence"/>
</dbReference>
<feature type="transmembrane region" description="Helical" evidence="7">
    <location>
        <begin position="21"/>
        <end position="44"/>
    </location>
</feature>
<evidence type="ECO:0000313" key="10">
    <source>
        <dbReference type="Proteomes" id="UP000295096"/>
    </source>
</evidence>
<dbReference type="AlphaFoldDB" id="A0A4R5QE35"/>
<keyword evidence="5 7" id="KW-1133">Transmembrane helix</keyword>
<feature type="domain" description="ABC transmembrane type-1" evidence="8">
    <location>
        <begin position="77"/>
        <end position="253"/>
    </location>
</feature>
<evidence type="ECO:0000313" key="9">
    <source>
        <dbReference type="EMBL" id="TDH60741.1"/>
    </source>
</evidence>
<reference evidence="9 10" key="1">
    <citation type="journal article" date="2016" name="J. Microbiol.">
        <title>Dankookia rubra gen. nov., sp. nov., an alphaproteobacterium isolated from sediment of a shallow stream.</title>
        <authorList>
            <person name="Kim W.H."/>
            <person name="Kim D.H."/>
            <person name="Kang K."/>
            <person name="Ahn T.Y."/>
        </authorList>
    </citation>
    <scope>NUCLEOTIDE SEQUENCE [LARGE SCALE GENOMIC DNA]</scope>
    <source>
        <strain evidence="9 10">JCM30602</strain>
    </source>
</reference>
<dbReference type="Gene3D" id="1.10.3720.10">
    <property type="entry name" value="MetI-like"/>
    <property type="match status" value="1"/>
</dbReference>
<comment type="caution">
    <text evidence="9">The sequence shown here is derived from an EMBL/GenBank/DDBJ whole genome shotgun (WGS) entry which is preliminary data.</text>
</comment>
<dbReference type="EMBL" id="SMSJ01000032">
    <property type="protein sequence ID" value="TDH60741.1"/>
    <property type="molecule type" value="Genomic_DNA"/>
</dbReference>
<evidence type="ECO:0000256" key="6">
    <source>
        <dbReference type="ARBA" id="ARBA00023136"/>
    </source>
</evidence>
<evidence type="ECO:0000259" key="8">
    <source>
        <dbReference type="PROSITE" id="PS50928"/>
    </source>
</evidence>
<dbReference type="CDD" id="cd06261">
    <property type="entry name" value="TM_PBP2"/>
    <property type="match status" value="1"/>
</dbReference>
<dbReference type="GO" id="GO:0010438">
    <property type="term" value="P:cellular response to sulfur starvation"/>
    <property type="evidence" value="ECO:0007669"/>
    <property type="project" value="TreeGrafter"/>
</dbReference>
<evidence type="ECO:0000256" key="7">
    <source>
        <dbReference type="RuleBase" id="RU363032"/>
    </source>
</evidence>
<dbReference type="InterPro" id="IPR000515">
    <property type="entry name" value="MetI-like"/>
</dbReference>
<gene>
    <name evidence="9" type="ORF">E2C06_20445</name>
</gene>
<comment type="subcellular location">
    <subcellularLocation>
        <location evidence="1 7">Cell membrane</location>
        <topology evidence="1 7">Multi-pass membrane protein</topology>
    </subcellularLocation>
</comment>
<comment type="similarity">
    <text evidence="7">Belongs to the binding-protein-dependent transport system permease family.</text>
</comment>
<accession>A0A4R5QE35</accession>
<evidence type="ECO:0000256" key="4">
    <source>
        <dbReference type="ARBA" id="ARBA00022692"/>
    </source>
</evidence>
<dbReference type="OrthoDB" id="9799271at2"/>
<evidence type="ECO:0000256" key="1">
    <source>
        <dbReference type="ARBA" id="ARBA00004651"/>
    </source>
</evidence>
<keyword evidence="10" id="KW-1185">Reference proteome</keyword>
<keyword evidence="4 7" id="KW-0812">Transmembrane</keyword>
<dbReference type="PANTHER" id="PTHR30151:SF39">
    <property type="entry name" value="ABC TRANSPORTER PERMEASE PROTEIN"/>
    <property type="match status" value="1"/>
</dbReference>
<keyword evidence="3" id="KW-1003">Cell membrane</keyword>
<proteinExistence type="inferred from homology"/>
<dbReference type="InterPro" id="IPR035906">
    <property type="entry name" value="MetI-like_sf"/>
</dbReference>
<name>A0A4R5QE35_9PROT</name>
<feature type="transmembrane region" description="Helical" evidence="7">
    <location>
        <begin position="234"/>
        <end position="256"/>
    </location>
</feature>
<dbReference type="GO" id="GO:0055085">
    <property type="term" value="P:transmembrane transport"/>
    <property type="evidence" value="ECO:0007669"/>
    <property type="project" value="InterPro"/>
</dbReference>
<feature type="transmembrane region" description="Helical" evidence="7">
    <location>
        <begin position="112"/>
        <end position="133"/>
    </location>
</feature>
<dbReference type="PANTHER" id="PTHR30151">
    <property type="entry name" value="ALKANE SULFONATE ABC TRANSPORTER-RELATED, MEMBRANE SUBUNIT"/>
    <property type="match status" value="1"/>
</dbReference>
<feature type="transmembrane region" description="Helical" evidence="7">
    <location>
        <begin position="80"/>
        <end position="100"/>
    </location>
</feature>
<evidence type="ECO:0000256" key="5">
    <source>
        <dbReference type="ARBA" id="ARBA00022989"/>
    </source>
</evidence>
<organism evidence="9 10">
    <name type="scientific">Dankookia rubra</name>
    <dbReference type="NCBI Taxonomy" id="1442381"/>
    <lineage>
        <taxon>Bacteria</taxon>
        <taxon>Pseudomonadati</taxon>
        <taxon>Pseudomonadota</taxon>
        <taxon>Alphaproteobacteria</taxon>
        <taxon>Acetobacterales</taxon>
        <taxon>Roseomonadaceae</taxon>
        <taxon>Dankookia</taxon>
    </lineage>
</organism>
<dbReference type="PROSITE" id="PS50928">
    <property type="entry name" value="ABC_TM1"/>
    <property type="match status" value="1"/>
</dbReference>
<dbReference type="SUPFAM" id="SSF161098">
    <property type="entry name" value="MetI-like"/>
    <property type="match status" value="1"/>
</dbReference>
<evidence type="ECO:0000256" key="2">
    <source>
        <dbReference type="ARBA" id="ARBA00022448"/>
    </source>
</evidence>
<sequence length="266" mass="28849">MSDFALSLPVSTAPRPWRFPAWSTALLLPALGLVLWLAAARFGWLAPNMLPAPQDVWLTLQDLASSGELAQHALWSMGRVAQGFTTGAGLGLVLGIGMGLWPRFEALLRPSFLAIVQVPVIGWVPLLMLPLGIGETLEIVIVAKAALVPVTLNTRDAIHALPRPLLEVAATFRYGRLQLLRRVVLPATVPPVFTGVRYGLTSCWKALVAVELLASSEGLGYLLVWGRQMFQMDLVIAGVLLIAAIGLIFDTALAAIERRLQRWRPA</sequence>
<keyword evidence="2 7" id="KW-0813">Transport</keyword>
<protein>
    <submittedName>
        <fullName evidence="9">ABC transporter permease</fullName>
    </submittedName>
</protein>
<dbReference type="Pfam" id="PF00528">
    <property type="entry name" value="BPD_transp_1"/>
    <property type="match status" value="1"/>
</dbReference>
<keyword evidence="6 7" id="KW-0472">Membrane</keyword>
<dbReference type="RefSeq" id="WP_133290466.1">
    <property type="nucleotide sequence ID" value="NZ_SMSJ01000032.1"/>
</dbReference>